<comment type="caution">
    <text evidence="1">The sequence shown here is derived from an EMBL/GenBank/DDBJ whole genome shotgun (WGS) entry which is preliminary data.</text>
</comment>
<dbReference type="Proteomes" id="UP001597046">
    <property type="component" value="Unassembled WGS sequence"/>
</dbReference>
<accession>A0ABW3MWR8</accession>
<sequence length="110" mass="10652">MSYAIDTDGTRRVGSTLLTAGAGLADCATGFARAGRSAALGCGDDHPALAASLARFVAGHLAALEAAATGFAALGDALDQTALSAHATEVHAATMLASAAGSTGTARPRP</sequence>
<evidence type="ECO:0000313" key="1">
    <source>
        <dbReference type="EMBL" id="MFD1053620.1"/>
    </source>
</evidence>
<dbReference type="RefSeq" id="WP_386051243.1">
    <property type="nucleotide sequence ID" value="NZ_JBHTKH010000002.1"/>
</dbReference>
<evidence type="ECO:0000313" key="2">
    <source>
        <dbReference type="Proteomes" id="UP001597046"/>
    </source>
</evidence>
<organism evidence="1 2">
    <name type="scientific">Terrabacter terrigena</name>
    <dbReference type="NCBI Taxonomy" id="574718"/>
    <lineage>
        <taxon>Bacteria</taxon>
        <taxon>Bacillati</taxon>
        <taxon>Actinomycetota</taxon>
        <taxon>Actinomycetes</taxon>
        <taxon>Micrococcales</taxon>
        <taxon>Intrasporangiaceae</taxon>
        <taxon>Terrabacter</taxon>
    </lineage>
</organism>
<name>A0ABW3MWR8_9MICO</name>
<evidence type="ECO:0008006" key="3">
    <source>
        <dbReference type="Google" id="ProtNLM"/>
    </source>
</evidence>
<protein>
    <recommendedName>
        <fullName evidence="3">ESX-1 secretion-associated protein</fullName>
    </recommendedName>
</protein>
<keyword evidence="2" id="KW-1185">Reference proteome</keyword>
<proteinExistence type="predicted"/>
<gene>
    <name evidence="1" type="ORF">ACFQ2V_04815</name>
</gene>
<dbReference type="EMBL" id="JBHTKH010000002">
    <property type="protein sequence ID" value="MFD1053620.1"/>
    <property type="molecule type" value="Genomic_DNA"/>
</dbReference>
<reference evidence="2" key="1">
    <citation type="journal article" date="2019" name="Int. J. Syst. Evol. Microbiol.">
        <title>The Global Catalogue of Microorganisms (GCM) 10K type strain sequencing project: providing services to taxonomists for standard genome sequencing and annotation.</title>
        <authorList>
            <consortium name="The Broad Institute Genomics Platform"/>
            <consortium name="The Broad Institute Genome Sequencing Center for Infectious Disease"/>
            <person name="Wu L."/>
            <person name="Ma J."/>
        </authorList>
    </citation>
    <scope>NUCLEOTIDE SEQUENCE [LARGE SCALE GENOMIC DNA]</scope>
    <source>
        <strain evidence="2">CCUG 57508</strain>
    </source>
</reference>